<dbReference type="AlphaFoldDB" id="A0A8J8GQ49"/>
<dbReference type="OrthoDB" id="132546at2157"/>
<dbReference type="InterPro" id="IPR001296">
    <property type="entry name" value="Glyco_trans_1"/>
</dbReference>
<protein>
    <submittedName>
        <fullName evidence="3">Glycosyltransferase family 4 protein</fullName>
    </submittedName>
</protein>
<dbReference type="EMBL" id="JABURA010000001">
    <property type="protein sequence ID" value="NUB91490.1"/>
    <property type="molecule type" value="Genomic_DNA"/>
</dbReference>
<evidence type="ECO:0000259" key="2">
    <source>
        <dbReference type="Pfam" id="PF13439"/>
    </source>
</evidence>
<dbReference type="PANTHER" id="PTHR45947">
    <property type="entry name" value="SULFOQUINOVOSYL TRANSFERASE SQD2"/>
    <property type="match status" value="1"/>
</dbReference>
<organism evidence="3 4">
    <name type="scientific">Haloterrigena gelatinilytica</name>
    <dbReference type="NCBI Taxonomy" id="2741724"/>
    <lineage>
        <taxon>Archaea</taxon>
        <taxon>Methanobacteriati</taxon>
        <taxon>Methanobacteriota</taxon>
        <taxon>Stenosarchaea group</taxon>
        <taxon>Halobacteria</taxon>
        <taxon>Halobacteriales</taxon>
        <taxon>Natrialbaceae</taxon>
        <taxon>Haloterrigena</taxon>
    </lineage>
</organism>
<name>A0A8J8GQ49_9EURY</name>
<evidence type="ECO:0000259" key="1">
    <source>
        <dbReference type="Pfam" id="PF00534"/>
    </source>
</evidence>
<dbReference type="Proteomes" id="UP000728647">
    <property type="component" value="Unassembled WGS sequence"/>
</dbReference>
<dbReference type="RefSeq" id="WP_174702025.1">
    <property type="nucleotide sequence ID" value="NZ_JABURA010000001.1"/>
</dbReference>
<proteinExistence type="predicted"/>
<evidence type="ECO:0000313" key="4">
    <source>
        <dbReference type="Proteomes" id="UP000728647"/>
    </source>
</evidence>
<sequence>MTEEIKILLLTPDFPPRAGGIGTLMYNFSINSQLDVTVVTEERDENSVSDYPLPVYELSKMQGIRGLAEIAKFLRKDAKKYDLVYFGHPYQSYVGAKLGIKYVVHTHAKEFLGQTSFMKTRAESHLISKGLAGAEQVIAVSDWTKEKAIEAGATEDKVIQIPPGIPNEYFKQDISVEERNQIKEKFSIPDSSPVLLTVSRLDPRKGHDLVLDALQNFEDIHYVICGTGPTRENILQKSNSLDISDRVHLAGYVEEEKLKDYYSMSDVFIMPSRYLSESGNIEGFGIVFLEANAVGKPVIGTKTGGIPSAINHNETGLVVDPTATSVSEAIQRLINNAELREELGENGREWARKHTWDKISGRIDEVLENSMR</sequence>
<dbReference type="Pfam" id="PF00534">
    <property type="entry name" value="Glycos_transf_1"/>
    <property type="match status" value="1"/>
</dbReference>
<dbReference type="PANTHER" id="PTHR45947:SF3">
    <property type="entry name" value="SULFOQUINOVOSYL TRANSFERASE SQD2"/>
    <property type="match status" value="1"/>
</dbReference>
<gene>
    <name evidence="3" type="ORF">HT576_10730</name>
</gene>
<comment type="caution">
    <text evidence="3">The sequence shown here is derived from an EMBL/GenBank/DDBJ whole genome shotgun (WGS) entry which is preliminary data.</text>
</comment>
<dbReference type="Gene3D" id="3.40.50.2000">
    <property type="entry name" value="Glycogen Phosphorylase B"/>
    <property type="match status" value="2"/>
</dbReference>
<accession>A0A8J8GQ49</accession>
<dbReference type="InterPro" id="IPR050194">
    <property type="entry name" value="Glycosyltransferase_grp1"/>
</dbReference>
<dbReference type="GO" id="GO:0016758">
    <property type="term" value="F:hexosyltransferase activity"/>
    <property type="evidence" value="ECO:0007669"/>
    <property type="project" value="TreeGrafter"/>
</dbReference>
<feature type="domain" description="Glycosyl transferase family 1" evidence="1">
    <location>
        <begin position="179"/>
        <end position="350"/>
    </location>
</feature>
<dbReference type="SUPFAM" id="SSF53756">
    <property type="entry name" value="UDP-Glycosyltransferase/glycogen phosphorylase"/>
    <property type="match status" value="1"/>
</dbReference>
<feature type="domain" description="Glycosyltransferase subfamily 4-like N-terminal" evidence="2">
    <location>
        <begin position="34"/>
        <end position="166"/>
    </location>
</feature>
<dbReference type="CDD" id="cd03801">
    <property type="entry name" value="GT4_PimA-like"/>
    <property type="match status" value="1"/>
</dbReference>
<evidence type="ECO:0000313" key="3">
    <source>
        <dbReference type="EMBL" id="NUB91490.1"/>
    </source>
</evidence>
<dbReference type="Pfam" id="PF13439">
    <property type="entry name" value="Glyco_transf_4"/>
    <property type="match status" value="1"/>
</dbReference>
<dbReference type="InterPro" id="IPR028098">
    <property type="entry name" value="Glyco_trans_4-like_N"/>
</dbReference>
<reference evidence="3" key="1">
    <citation type="submission" date="2020-06" db="EMBL/GenBank/DDBJ databases">
        <title>Haloterrigena sp. nov., an extremely halophilic archaeon isolated from a saline sediment.</title>
        <authorList>
            <person name="Liu B.-B."/>
        </authorList>
    </citation>
    <scope>NUCLEOTIDE SEQUENCE</scope>
    <source>
        <strain evidence="3">SYSU A121-1</strain>
    </source>
</reference>